<comment type="caution">
    <text evidence="2">The sequence shown here is derived from an EMBL/GenBank/DDBJ whole genome shotgun (WGS) entry which is preliminary data.</text>
</comment>
<accession>A0A645EU05</accession>
<evidence type="ECO:0000256" key="1">
    <source>
        <dbReference type="SAM" id="MobiDB-lite"/>
    </source>
</evidence>
<dbReference type="AlphaFoldDB" id="A0A645EU05"/>
<feature type="region of interest" description="Disordered" evidence="1">
    <location>
        <begin position="1"/>
        <end position="29"/>
    </location>
</feature>
<reference evidence="2" key="1">
    <citation type="submission" date="2019-08" db="EMBL/GenBank/DDBJ databases">
        <authorList>
            <person name="Kucharzyk K."/>
            <person name="Murdoch R.W."/>
            <person name="Higgins S."/>
            <person name="Loffler F."/>
        </authorList>
    </citation>
    <scope>NUCLEOTIDE SEQUENCE</scope>
</reference>
<gene>
    <name evidence="2" type="ORF">SDC9_151947</name>
</gene>
<organism evidence="2">
    <name type="scientific">bioreactor metagenome</name>
    <dbReference type="NCBI Taxonomy" id="1076179"/>
    <lineage>
        <taxon>unclassified sequences</taxon>
        <taxon>metagenomes</taxon>
        <taxon>ecological metagenomes</taxon>
    </lineage>
</organism>
<protein>
    <submittedName>
        <fullName evidence="2">Uncharacterized protein</fullName>
    </submittedName>
</protein>
<dbReference type="EMBL" id="VSSQ01050622">
    <property type="protein sequence ID" value="MPN04702.1"/>
    <property type="molecule type" value="Genomic_DNA"/>
</dbReference>
<proteinExistence type="predicted"/>
<name>A0A645EU05_9ZZZZ</name>
<feature type="compositionally biased region" description="Polar residues" evidence="1">
    <location>
        <begin position="1"/>
        <end position="27"/>
    </location>
</feature>
<evidence type="ECO:0000313" key="2">
    <source>
        <dbReference type="EMBL" id="MPN04702.1"/>
    </source>
</evidence>
<sequence length="84" mass="8679">MVATKSVPSQPETSRIASPPITSTQSHMPDAIAITPSFTADAPEAGPFSMVSAIAGRMFSESTTALAAPETRLTMPAPMEATKT</sequence>